<feature type="binding site" evidence="7">
    <location>
        <position position="481"/>
    </location>
    <ligand>
        <name>Mg(2+)</name>
        <dbReference type="ChEBI" id="CHEBI:18420"/>
    </ligand>
</feature>
<dbReference type="SUPFAM" id="SSF56762">
    <property type="entry name" value="HydB/Nqo4-like"/>
    <property type="match status" value="1"/>
</dbReference>
<organism evidence="8 9">
    <name type="scientific">Motiliproteus coralliicola</name>
    <dbReference type="NCBI Taxonomy" id="2283196"/>
    <lineage>
        <taxon>Bacteria</taxon>
        <taxon>Pseudomonadati</taxon>
        <taxon>Pseudomonadota</taxon>
        <taxon>Gammaproteobacteria</taxon>
        <taxon>Oceanospirillales</taxon>
        <taxon>Oceanospirillaceae</taxon>
        <taxon>Motiliproteus</taxon>
    </lineage>
</organism>
<protein>
    <submittedName>
        <fullName evidence="8">HupV protein</fullName>
    </submittedName>
</protein>
<evidence type="ECO:0000313" key="9">
    <source>
        <dbReference type="Proteomes" id="UP000253769"/>
    </source>
</evidence>
<keyword evidence="5 7" id="KW-0479">Metal-binding</keyword>
<evidence type="ECO:0000256" key="1">
    <source>
        <dbReference type="ARBA" id="ARBA00001967"/>
    </source>
</evidence>
<evidence type="ECO:0000256" key="7">
    <source>
        <dbReference type="PIRSR" id="PIRSR601501-1"/>
    </source>
</evidence>
<dbReference type="InterPro" id="IPR001501">
    <property type="entry name" value="Ni-dep_hyd_lsu"/>
</dbReference>
<feature type="binding site" evidence="7">
    <location>
        <position position="478"/>
    </location>
    <ligand>
        <name>Fe cation</name>
        <dbReference type="ChEBI" id="CHEBI:24875"/>
    </ligand>
</feature>
<evidence type="ECO:0000256" key="3">
    <source>
        <dbReference type="ARBA" id="ARBA00009292"/>
    </source>
</evidence>
<dbReference type="Gene3D" id="1.10.645.10">
    <property type="entry name" value="Cytochrome-c3 Hydrogenase, chain B"/>
    <property type="match status" value="1"/>
</dbReference>
<dbReference type="InterPro" id="IPR018194">
    <property type="entry name" value="Ni-dep_hyd_lsu_Ni_BS"/>
</dbReference>
<dbReference type="EMBL" id="QQOH01000003">
    <property type="protein sequence ID" value="RDE19851.1"/>
    <property type="molecule type" value="Genomic_DNA"/>
</dbReference>
<proteinExistence type="inferred from homology"/>
<feature type="binding site" evidence="7">
    <location>
        <position position="42"/>
    </location>
    <ligand>
        <name>Mg(2+)</name>
        <dbReference type="ChEBI" id="CHEBI:18420"/>
    </ligand>
</feature>
<dbReference type="GO" id="GO:0030313">
    <property type="term" value="C:cell envelope"/>
    <property type="evidence" value="ECO:0007669"/>
    <property type="project" value="UniProtKB-SubCell"/>
</dbReference>
<comment type="cofactor">
    <cofactor evidence="7">
        <name>Fe cation</name>
        <dbReference type="ChEBI" id="CHEBI:24875"/>
    </cofactor>
</comment>
<dbReference type="OrthoDB" id="9761717at2"/>
<dbReference type="PROSITE" id="PS00507">
    <property type="entry name" value="NI_HGENASE_L_1"/>
    <property type="match status" value="1"/>
</dbReference>
<evidence type="ECO:0000256" key="5">
    <source>
        <dbReference type="ARBA" id="ARBA00022723"/>
    </source>
</evidence>
<evidence type="ECO:0000313" key="8">
    <source>
        <dbReference type="EMBL" id="RDE19851.1"/>
    </source>
</evidence>
<reference evidence="8 9" key="1">
    <citation type="submission" date="2018-07" db="EMBL/GenBank/DDBJ databases">
        <title>Motiliproteus coralliicola sp. nov., a bacterium isolated from Coral.</title>
        <authorList>
            <person name="Wang G."/>
        </authorList>
    </citation>
    <scope>NUCLEOTIDE SEQUENCE [LARGE SCALE GENOMIC DNA]</scope>
    <source>
        <strain evidence="8 9">C34</strain>
    </source>
</reference>
<keyword evidence="6" id="KW-0560">Oxidoreductase</keyword>
<feature type="binding site" evidence="7">
    <location>
        <position position="475"/>
    </location>
    <ligand>
        <name>Ni(2+)</name>
        <dbReference type="ChEBI" id="CHEBI:49786"/>
    </ligand>
</feature>
<keyword evidence="4 7" id="KW-0533">Nickel</keyword>
<dbReference type="PANTHER" id="PTHR42958:SF4">
    <property type="entry name" value="HYDROGENASE EXPRESSION_FORMATION PROTEIN HUPK"/>
    <property type="match status" value="1"/>
</dbReference>
<evidence type="ECO:0000256" key="4">
    <source>
        <dbReference type="ARBA" id="ARBA00022596"/>
    </source>
</evidence>
<dbReference type="Pfam" id="PF00374">
    <property type="entry name" value="NiFeSe_Hases"/>
    <property type="match status" value="2"/>
</dbReference>
<feature type="binding site" evidence="7">
    <location>
        <position position="427"/>
    </location>
    <ligand>
        <name>Mg(2+)</name>
        <dbReference type="ChEBI" id="CHEBI:18420"/>
    </ligand>
</feature>
<dbReference type="GO" id="GO:0016151">
    <property type="term" value="F:nickel cation binding"/>
    <property type="evidence" value="ECO:0007669"/>
    <property type="project" value="InterPro"/>
</dbReference>
<comment type="subcellular location">
    <subcellularLocation>
        <location evidence="2">Cell envelope</location>
    </subcellularLocation>
</comment>
<dbReference type="InterPro" id="IPR029014">
    <property type="entry name" value="NiFe-Hase_large"/>
</dbReference>
<comment type="cofactor">
    <cofactor evidence="1 7">
        <name>Ni(2+)</name>
        <dbReference type="ChEBI" id="CHEBI:49786"/>
    </cofactor>
</comment>
<feature type="binding site" evidence="7">
    <location>
        <position position="61"/>
    </location>
    <ligand>
        <name>Ni(2+)</name>
        <dbReference type="ChEBI" id="CHEBI:49786"/>
    </ligand>
</feature>
<keyword evidence="7" id="KW-0408">Iron</keyword>
<name>A0A369WES7_9GAMM</name>
<dbReference type="Proteomes" id="UP000253769">
    <property type="component" value="Unassembled WGS sequence"/>
</dbReference>
<feature type="binding site" evidence="7">
    <location>
        <position position="64"/>
    </location>
    <ligand>
        <name>Ni(2+)</name>
        <dbReference type="ChEBI" id="CHEBI:49786"/>
    </ligand>
</feature>
<keyword evidence="7" id="KW-0460">Magnesium</keyword>
<keyword evidence="9" id="KW-1185">Reference proteome</keyword>
<evidence type="ECO:0000256" key="6">
    <source>
        <dbReference type="ARBA" id="ARBA00023002"/>
    </source>
</evidence>
<sequence length="481" mass="52694">MSRRITLGPVNRVEGELEVQLELQQGKIEAAYIKSTLYRGFENLLTGKDPLDALAITPRVCGICSVSQSVASARAIADLAGASMPANGERVTNIILATEVVADLLTHFYLFFLPDFASPAYRGRPWYDEAARRFTAVKGERYGGLLKARAELLHIMGVLAGKWPHSMVFQPGGVTNNVSLSEQLKLQGILSGFRNYLEAVLFGDRLETIAGLDSVELLQQWRESRSGSAADLPLWLSISDDLALHQAGAGYNRFLAFPAYSLAGNRIYPGGVWLDGQIQSLDTASINEHLGSAWLEGDIQHPAEGSTRPLADKAEAYTWCKAPRYQQLPMETGSLARQLLAGDPLAGSLINDGGSQVHSRILMRLIEMAKLVIQMERWVRKINPKEPFCLPVELPSQGQGVGLTEAARGSLGHWLSVENGVISNYQLIAPTSWNFSPRDNNAVPGPLEFALQGIDYESPTGQLRMQHVIRSFDPCMVCTVH</sequence>
<feature type="binding site" evidence="7">
    <location>
        <position position="64"/>
    </location>
    <ligand>
        <name>Fe cation</name>
        <dbReference type="ChEBI" id="CHEBI:24875"/>
    </ligand>
</feature>
<dbReference type="AlphaFoldDB" id="A0A369WES7"/>
<dbReference type="RefSeq" id="WP_114696196.1">
    <property type="nucleotide sequence ID" value="NZ_QQOH01000003.1"/>
</dbReference>
<comment type="caution">
    <text evidence="8">The sequence shown here is derived from an EMBL/GenBank/DDBJ whole genome shotgun (WGS) entry which is preliminary data.</text>
</comment>
<dbReference type="GO" id="GO:0008901">
    <property type="term" value="F:ferredoxin hydrogenase activity"/>
    <property type="evidence" value="ECO:0007669"/>
    <property type="project" value="InterPro"/>
</dbReference>
<comment type="similarity">
    <text evidence="3">Belongs to the [NiFe]/[NiFeSe] hydrogenase large subunit family.</text>
</comment>
<dbReference type="InterPro" id="IPR050867">
    <property type="entry name" value="NiFe/NiFeSe_hydrgnase_LSU"/>
</dbReference>
<accession>A0A369WES7</accession>
<dbReference type="PANTHER" id="PTHR42958">
    <property type="entry name" value="HYDROGENASE-2 LARGE CHAIN"/>
    <property type="match status" value="1"/>
</dbReference>
<evidence type="ECO:0000256" key="2">
    <source>
        <dbReference type="ARBA" id="ARBA00004196"/>
    </source>
</evidence>
<gene>
    <name evidence="8" type="ORF">DV711_13355</name>
</gene>